<accession>A0AAV5UII4</accession>
<reference evidence="1" key="1">
    <citation type="submission" date="2023-10" db="EMBL/GenBank/DDBJ databases">
        <title>Genome assembly of Pristionchus species.</title>
        <authorList>
            <person name="Yoshida K."/>
            <person name="Sommer R.J."/>
        </authorList>
    </citation>
    <scope>NUCLEOTIDE SEQUENCE</scope>
    <source>
        <strain evidence="1">RS0144</strain>
    </source>
</reference>
<protein>
    <recommendedName>
        <fullName evidence="3">G protein-coupled receptor</fullName>
    </recommendedName>
</protein>
<evidence type="ECO:0000313" key="1">
    <source>
        <dbReference type="EMBL" id="GMT06276.1"/>
    </source>
</evidence>
<dbReference type="AlphaFoldDB" id="A0AAV5UII4"/>
<evidence type="ECO:0000313" key="2">
    <source>
        <dbReference type="Proteomes" id="UP001432027"/>
    </source>
</evidence>
<organism evidence="1 2">
    <name type="scientific">Pristionchus entomophagus</name>
    <dbReference type="NCBI Taxonomy" id="358040"/>
    <lineage>
        <taxon>Eukaryota</taxon>
        <taxon>Metazoa</taxon>
        <taxon>Ecdysozoa</taxon>
        <taxon>Nematoda</taxon>
        <taxon>Chromadorea</taxon>
        <taxon>Rhabditida</taxon>
        <taxon>Rhabditina</taxon>
        <taxon>Diplogasteromorpha</taxon>
        <taxon>Diplogasteroidea</taxon>
        <taxon>Neodiplogasteridae</taxon>
        <taxon>Pristionchus</taxon>
    </lineage>
</organism>
<dbReference type="EMBL" id="BTSX01000006">
    <property type="protein sequence ID" value="GMT06276.1"/>
    <property type="molecule type" value="Genomic_DNA"/>
</dbReference>
<feature type="non-terminal residue" evidence="1">
    <location>
        <position position="1"/>
    </location>
</feature>
<gene>
    <name evidence="1" type="ORF">PENTCL1PPCAC_28450</name>
</gene>
<name>A0AAV5UII4_9BILA</name>
<proteinExistence type="predicted"/>
<keyword evidence="2" id="KW-1185">Reference proteome</keyword>
<comment type="caution">
    <text evidence="1">The sequence shown here is derived from an EMBL/GenBank/DDBJ whole genome shotgun (WGS) entry which is preliminary data.</text>
</comment>
<dbReference type="Proteomes" id="UP001432027">
    <property type="component" value="Unassembled WGS sequence"/>
</dbReference>
<evidence type="ECO:0008006" key="3">
    <source>
        <dbReference type="Google" id="ProtNLM"/>
    </source>
</evidence>
<feature type="non-terminal residue" evidence="1">
    <location>
        <position position="97"/>
    </location>
</feature>
<sequence>PHHLTTIYVLTVSDVRGSLFFSSITPTFLLSMHSPTSAHRPKLSGCLQVQSLFSQSWASSQMGGLKRIPPSFLPSLPTRLSLLKNRALVIKETRRGQ</sequence>